<dbReference type="Proteomes" id="UP000663831">
    <property type="component" value="Unassembled WGS sequence"/>
</dbReference>
<organism evidence="1 2">
    <name type="scientific">Rhizoctonia solani</name>
    <dbReference type="NCBI Taxonomy" id="456999"/>
    <lineage>
        <taxon>Eukaryota</taxon>
        <taxon>Fungi</taxon>
        <taxon>Dikarya</taxon>
        <taxon>Basidiomycota</taxon>
        <taxon>Agaricomycotina</taxon>
        <taxon>Agaricomycetes</taxon>
        <taxon>Cantharellales</taxon>
        <taxon>Ceratobasidiaceae</taxon>
        <taxon>Rhizoctonia</taxon>
    </lineage>
</organism>
<sequence length="88" mass="9956">MTRTYLLSKYLDPLLGVATGLLAYHLHETNPRTAPPDGEDLRSLIRWKQSMARRKELADMAQWNEMVKQLNINDDMPLANEAASGTNS</sequence>
<accession>A0A8H3CMD1</accession>
<dbReference type="PANTHER" id="PTHR28011">
    <property type="entry name" value="NON-CLASSICAL EXPORT PROTEIN 1"/>
    <property type="match status" value="1"/>
</dbReference>
<dbReference type="PANTHER" id="PTHR28011:SF1">
    <property type="entry name" value="NON-CLASSICAL EXPORT PROTEIN 1"/>
    <property type="match status" value="1"/>
</dbReference>
<name>A0A8H3CMD1_9AGAM</name>
<dbReference type="EMBL" id="CAJMWV010003918">
    <property type="protein sequence ID" value="CAE6490179.1"/>
    <property type="molecule type" value="Genomic_DNA"/>
</dbReference>
<comment type="caution">
    <text evidence="1">The sequence shown here is derived from an EMBL/GenBank/DDBJ whole genome shotgun (WGS) entry which is preliminary data.</text>
</comment>
<dbReference type="InterPro" id="IPR024242">
    <property type="entry name" value="NCE101"/>
</dbReference>
<dbReference type="GO" id="GO:0009306">
    <property type="term" value="P:protein secretion"/>
    <property type="evidence" value="ECO:0007669"/>
    <property type="project" value="InterPro"/>
</dbReference>
<evidence type="ECO:0000313" key="1">
    <source>
        <dbReference type="EMBL" id="CAE6490179.1"/>
    </source>
</evidence>
<evidence type="ECO:0000313" key="2">
    <source>
        <dbReference type="Proteomes" id="UP000663831"/>
    </source>
</evidence>
<gene>
    <name evidence="1" type="ORF">RDB_LOCUS108007</name>
</gene>
<dbReference type="AlphaFoldDB" id="A0A8H3CMD1"/>
<proteinExistence type="predicted"/>
<dbReference type="Pfam" id="PF11654">
    <property type="entry name" value="NCE101"/>
    <property type="match status" value="1"/>
</dbReference>
<protein>
    <submittedName>
        <fullName evidence="1">Uncharacterized protein</fullName>
    </submittedName>
</protein>
<reference evidence="1" key="1">
    <citation type="submission" date="2021-01" db="EMBL/GenBank/DDBJ databases">
        <authorList>
            <person name="Kaushik A."/>
        </authorList>
    </citation>
    <scope>NUCLEOTIDE SEQUENCE</scope>
    <source>
        <strain evidence="1">AG3-1AP</strain>
    </source>
</reference>